<keyword evidence="10 13" id="KW-1133">Transmembrane helix</keyword>
<dbReference type="SMART" id="SM00369">
    <property type="entry name" value="LRR_TYP"/>
    <property type="match status" value="10"/>
</dbReference>
<dbReference type="InterPro" id="IPR013210">
    <property type="entry name" value="LRR_N_plant-typ"/>
</dbReference>
<evidence type="ECO:0000256" key="4">
    <source>
        <dbReference type="ARBA" id="ARBA00022553"/>
    </source>
</evidence>
<dbReference type="InterPro" id="IPR003591">
    <property type="entry name" value="Leu-rich_rpt_typical-subtyp"/>
</dbReference>
<dbReference type="AlphaFoldDB" id="A0AAV8HTB3"/>
<evidence type="ECO:0000256" key="1">
    <source>
        <dbReference type="ARBA" id="ARBA00004251"/>
    </source>
</evidence>
<keyword evidence="17" id="KW-0675">Receptor</keyword>
<evidence type="ECO:0000256" key="11">
    <source>
        <dbReference type="ARBA" id="ARBA00023136"/>
    </source>
</evidence>
<dbReference type="PROSITE" id="PS51450">
    <property type="entry name" value="LRR"/>
    <property type="match status" value="1"/>
</dbReference>
<keyword evidence="17" id="KW-0808">Transferase</keyword>
<dbReference type="FunFam" id="3.80.10.10:FF:000041">
    <property type="entry name" value="LRR receptor-like serine/threonine-protein kinase ERECTA"/>
    <property type="match status" value="1"/>
</dbReference>
<dbReference type="FunFam" id="3.80.10.10:FF:000383">
    <property type="entry name" value="Leucine-rich repeat receptor protein kinase EMS1"/>
    <property type="match status" value="1"/>
</dbReference>
<dbReference type="Pfam" id="PF23598">
    <property type="entry name" value="LRR_14"/>
    <property type="match status" value="1"/>
</dbReference>
<evidence type="ECO:0000256" key="5">
    <source>
        <dbReference type="ARBA" id="ARBA00022614"/>
    </source>
</evidence>
<keyword evidence="3" id="KW-1003">Cell membrane</keyword>
<dbReference type="SUPFAM" id="SSF52047">
    <property type="entry name" value="RNI-like"/>
    <property type="match status" value="1"/>
</dbReference>
<evidence type="ECO:0000256" key="14">
    <source>
        <dbReference type="SAM" id="SignalP"/>
    </source>
</evidence>
<keyword evidence="17" id="KW-0418">Kinase</keyword>
<name>A0AAV8HTB3_9POAL</name>
<evidence type="ECO:0000256" key="9">
    <source>
        <dbReference type="ARBA" id="ARBA00022737"/>
    </source>
</evidence>
<evidence type="ECO:0000256" key="13">
    <source>
        <dbReference type="SAM" id="Phobius"/>
    </source>
</evidence>
<accession>A0AAV8HTB3</accession>
<dbReference type="GO" id="GO:0005886">
    <property type="term" value="C:plasma membrane"/>
    <property type="evidence" value="ECO:0007669"/>
    <property type="project" value="UniProtKB-SubCell"/>
</dbReference>
<evidence type="ECO:0000313" key="18">
    <source>
        <dbReference type="Proteomes" id="UP001140206"/>
    </source>
</evidence>
<feature type="signal peptide" evidence="14">
    <location>
        <begin position="1"/>
        <end position="24"/>
    </location>
</feature>
<dbReference type="SMART" id="SM00365">
    <property type="entry name" value="LRR_SD22"/>
    <property type="match status" value="5"/>
</dbReference>
<evidence type="ECO:0000256" key="3">
    <source>
        <dbReference type="ARBA" id="ARBA00022475"/>
    </source>
</evidence>
<feature type="domain" description="Disease resistance R13L4/SHOC-2-like LRR" evidence="16">
    <location>
        <begin position="123"/>
        <end position="280"/>
    </location>
</feature>
<dbReference type="PRINTS" id="PR00019">
    <property type="entry name" value="LEURICHRPT"/>
</dbReference>
<comment type="caution">
    <text evidence="17">The sequence shown here is derived from an EMBL/GenBank/DDBJ whole genome shotgun (WGS) entry which is preliminary data.</text>
</comment>
<dbReference type="GO" id="GO:0016301">
    <property type="term" value="F:kinase activity"/>
    <property type="evidence" value="ECO:0007669"/>
    <property type="project" value="UniProtKB-KW"/>
</dbReference>
<sequence>MIKIKNIPSALFWVLLLIQASTLAINEEDAQVNSSCIPGERAALLTLKAGFVDPKNRLSSWEGHDCCSWRGISCSNATGHVVKLDLRNTHSQNLDIRVIYHDVAMDRWITDMSYALHGEIRSSILSLQYLRYLDLSYNDFTNAILPEFIGFLKELRYLNLSFSNFDGRLPPTLGNLSNLQYLGLSQNNLYSNDLAWLGHLSSLKHLDLNGIAFSGRIPSQLSNLSRLQYLDLSDMDNSYCDDLSWLKHLLSLKQLDLSYVDLSHAINWERLGMLPHLQNLCLSYCGLNDTTFFLSHANFTELETFDLSWNEFSNPVSLNWVWNITSLIYVDFSGNNFDARLPSALRNMNLIESLYLGSNNLIDMKPSDLKNFTNMKDLDLSDNQITGDIAEFIKGLSPYGLQSLVLGWNNFYGNLSGWIGRMTSLTTLGLWDNNLSGPVPLSIRRLTQLIELDLGGNGFYGVITSNLLSKMTNLEIFDLSENSLTIILDANWQPPFRLTYADFSSCRLGPKFPQWLKWQTHVSYLGISNTSIADEVPAWFWHVFSKTKHLDLSINNLSGQLPKTLEFISAIRIDIQDNKFHGSIPRLPKSLYTIDLSRNNISGPLSFNFEDLIQLRVLKLRENLLNGFIPQSLCKLHQLRYLDLSLNSLTGNVPHCVIENANATRHIHTRSVSSPESSLSSNIKMLNLGYNNLSGRFPMILKWCNNLVLLALENNNFSGNIPAWVGRRLTSLRILSLRYNQFSGTIPSQLAELSQLQVLDLGQNSFSGSIPHLLKNLKQMVSAPGFFDSSKYFIYLKNISISDPFYVQSEPGMVSLEFGGLEMGTKGLELEYGDGIKYWTSFDLSCNNLTGDIPEDIGLLAGLMNLNLSRNKLSGNIPRNVGYLQLLESLDLSNNELSGTIPSSLSALTFLTYLNLSYNNLSGKIPSGTQLQVLDNPSIYEGNPGLCGFPLLNECTENNMSEHNVSKKETDDGMVSFYAGISVGFLIGICLVYGALFKKTWRVSYFRCVDNLYDRVYVFVFINWAKFTRN</sequence>
<keyword evidence="4" id="KW-0597">Phosphoprotein</keyword>
<feature type="chain" id="PRO_5043776253" evidence="14">
    <location>
        <begin position="25"/>
        <end position="1030"/>
    </location>
</feature>
<evidence type="ECO:0000256" key="10">
    <source>
        <dbReference type="ARBA" id="ARBA00022989"/>
    </source>
</evidence>
<dbReference type="GO" id="GO:0009742">
    <property type="term" value="P:brassinosteroid mediated signaling pathway"/>
    <property type="evidence" value="ECO:0007669"/>
    <property type="project" value="UniProtKB-KW"/>
</dbReference>
<evidence type="ECO:0000313" key="17">
    <source>
        <dbReference type="EMBL" id="KAJ4821120.1"/>
    </source>
</evidence>
<dbReference type="EMBL" id="JAMFTS010000001">
    <property type="protein sequence ID" value="KAJ4821120.1"/>
    <property type="molecule type" value="Genomic_DNA"/>
</dbReference>
<dbReference type="FunFam" id="3.80.10.10:FF:000095">
    <property type="entry name" value="LRR receptor-like serine/threonine-protein kinase GSO1"/>
    <property type="match status" value="1"/>
</dbReference>
<dbReference type="FunFam" id="3.80.10.10:FF:000111">
    <property type="entry name" value="LRR receptor-like serine/threonine-protein kinase ERECTA"/>
    <property type="match status" value="1"/>
</dbReference>
<proteinExistence type="inferred from homology"/>
<gene>
    <name evidence="17" type="ORF">LUZ62_033686</name>
</gene>
<keyword evidence="18" id="KW-1185">Reference proteome</keyword>
<dbReference type="PANTHER" id="PTHR48063">
    <property type="entry name" value="LRR RECEPTOR-LIKE KINASE"/>
    <property type="match status" value="1"/>
</dbReference>
<dbReference type="Gene3D" id="3.80.10.10">
    <property type="entry name" value="Ribonuclease Inhibitor"/>
    <property type="match status" value="4"/>
</dbReference>
<dbReference type="Pfam" id="PF08263">
    <property type="entry name" value="LRRNT_2"/>
    <property type="match status" value="1"/>
</dbReference>
<evidence type="ECO:0000256" key="7">
    <source>
        <dbReference type="ARBA" id="ARBA00022692"/>
    </source>
</evidence>
<evidence type="ECO:0000259" key="15">
    <source>
        <dbReference type="Pfam" id="PF08263"/>
    </source>
</evidence>
<evidence type="ECO:0000256" key="2">
    <source>
        <dbReference type="ARBA" id="ARBA00009592"/>
    </source>
</evidence>
<dbReference type="Proteomes" id="UP001140206">
    <property type="component" value="Chromosome 1"/>
</dbReference>
<evidence type="ECO:0000256" key="6">
    <source>
        <dbReference type="ARBA" id="ARBA00022626"/>
    </source>
</evidence>
<comment type="similarity">
    <text evidence="2">Belongs to the RLP family.</text>
</comment>
<keyword evidence="12" id="KW-0325">Glycoprotein</keyword>
<dbReference type="InterPro" id="IPR055414">
    <property type="entry name" value="LRR_R13L4/SHOC2-like"/>
</dbReference>
<keyword evidence="11 13" id="KW-0472">Membrane</keyword>
<comment type="subcellular location">
    <subcellularLocation>
        <location evidence="1">Cell membrane</location>
        <topology evidence="1">Single-pass type I membrane protein</topology>
    </subcellularLocation>
</comment>
<dbReference type="InterPro" id="IPR001611">
    <property type="entry name" value="Leu-rich_rpt"/>
</dbReference>
<feature type="domain" description="Leucine-rich repeat-containing N-terminal plant-type" evidence="15">
    <location>
        <begin position="39"/>
        <end position="75"/>
    </location>
</feature>
<reference evidence="17" key="1">
    <citation type="submission" date="2022-08" db="EMBL/GenBank/DDBJ databases">
        <authorList>
            <person name="Marques A."/>
        </authorList>
    </citation>
    <scope>NUCLEOTIDE SEQUENCE</scope>
    <source>
        <strain evidence="17">RhyPub2mFocal</strain>
        <tissue evidence="17">Leaves</tissue>
    </source>
</reference>
<dbReference type="InterPro" id="IPR046956">
    <property type="entry name" value="RLP23-like"/>
</dbReference>
<keyword evidence="9" id="KW-0677">Repeat</keyword>
<keyword evidence="5" id="KW-0433">Leucine-rich repeat</keyword>
<dbReference type="SUPFAM" id="SSF52058">
    <property type="entry name" value="L domain-like"/>
    <property type="match status" value="2"/>
</dbReference>
<keyword evidence="8 14" id="KW-0732">Signal</keyword>
<dbReference type="Pfam" id="PF13855">
    <property type="entry name" value="LRR_8"/>
    <property type="match status" value="2"/>
</dbReference>
<keyword evidence="7 13" id="KW-0812">Transmembrane</keyword>
<feature type="transmembrane region" description="Helical" evidence="13">
    <location>
        <begin position="975"/>
        <end position="997"/>
    </location>
</feature>
<keyword evidence="6" id="KW-1070">Brassinosteroid signaling pathway</keyword>
<evidence type="ECO:0000256" key="8">
    <source>
        <dbReference type="ARBA" id="ARBA00022729"/>
    </source>
</evidence>
<dbReference type="InterPro" id="IPR032675">
    <property type="entry name" value="LRR_dom_sf"/>
</dbReference>
<dbReference type="PANTHER" id="PTHR48063:SF93">
    <property type="entry name" value="LEUCINE-RICH REPEAT-CONTAINING N-TERMINAL PLANT-TYPE DOMAIN-CONTAINING PROTEIN"/>
    <property type="match status" value="1"/>
</dbReference>
<dbReference type="Pfam" id="PF00560">
    <property type="entry name" value="LRR_1"/>
    <property type="match status" value="4"/>
</dbReference>
<protein>
    <submittedName>
        <fullName evidence="17">LRR receptor-like serine/threonine-protein kinase GSO1</fullName>
    </submittedName>
</protein>
<evidence type="ECO:0000256" key="12">
    <source>
        <dbReference type="ARBA" id="ARBA00023180"/>
    </source>
</evidence>
<evidence type="ECO:0000259" key="16">
    <source>
        <dbReference type="Pfam" id="PF23598"/>
    </source>
</evidence>
<organism evidence="17 18">
    <name type="scientific">Rhynchospora pubera</name>
    <dbReference type="NCBI Taxonomy" id="906938"/>
    <lineage>
        <taxon>Eukaryota</taxon>
        <taxon>Viridiplantae</taxon>
        <taxon>Streptophyta</taxon>
        <taxon>Embryophyta</taxon>
        <taxon>Tracheophyta</taxon>
        <taxon>Spermatophyta</taxon>
        <taxon>Magnoliopsida</taxon>
        <taxon>Liliopsida</taxon>
        <taxon>Poales</taxon>
        <taxon>Cyperaceae</taxon>
        <taxon>Cyperoideae</taxon>
        <taxon>Rhynchosporeae</taxon>
        <taxon>Rhynchospora</taxon>
    </lineage>
</organism>